<protein>
    <submittedName>
        <fullName evidence="1">Uncharacterized protein</fullName>
    </submittedName>
</protein>
<comment type="caution">
    <text evidence="1">The sequence shown here is derived from an EMBL/GenBank/DDBJ whole genome shotgun (WGS) entry which is preliminary data.</text>
</comment>
<keyword evidence="2" id="KW-1185">Reference proteome</keyword>
<name>A0A8X6UME8_NEPPI</name>
<organism evidence="1 2">
    <name type="scientific">Nephila pilipes</name>
    <name type="common">Giant wood spider</name>
    <name type="synonym">Nephila maculata</name>
    <dbReference type="NCBI Taxonomy" id="299642"/>
    <lineage>
        <taxon>Eukaryota</taxon>
        <taxon>Metazoa</taxon>
        <taxon>Ecdysozoa</taxon>
        <taxon>Arthropoda</taxon>
        <taxon>Chelicerata</taxon>
        <taxon>Arachnida</taxon>
        <taxon>Araneae</taxon>
        <taxon>Araneomorphae</taxon>
        <taxon>Entelegynae</taxon>
        <taxon>Araneoidea</taxon>
        <taxon>Nephilidae</taxon>
        <taxon>Nephila</taxon>
    </lineage>
</organism>
<evidence type="ECO:0000313" key="2">
    <source>
        <dbReference type="Proteomes" id="UP000887013"/>
    </source>
</evidence>
<dbReference type="Proteomes" id="UP000887013">
    <property type="component" value="Unassembled WGS sequence"/>
</dbReference>
<evidence type="ECO:0000313" key="1">
    <source>
        <dbReference type="EMBL" id="GFU31328.1"/>
    </source>
</evidence>
<sequence length="161" mass="18682">MVLSFADIPKTETNPYNLNVKDVTGERFLTGDENKKYLEIPQEHKQTLMRFEEWSFVRKRTNGYLHLNWRDLSKGISLLMVKGSEHNISRALIALNSYENWAFWSPPGGRREKHSRNSFKGNKFVLNFKPQSNDEKYLTEKFIQPFGCLNPPIGSSLCNAP</sequence>
<dbReference type="EMBL" id="BMAW01033670">
    <property type="protein sequence ID" value="GFU31328.1"/>
    <property type="molecule type" value="Genomic_DNA"/>
</dbReference>
<accession>A0A8X6UME8</accession>
<gene>
    <name evidence="1" type="ORF">NPIL_251871</name>
</gene>
<reference evidence="1" key="1">
    <citation type="submission" date="2020-08" db="EMBL/GenBank/DDBJ databases">
        <title>Multicomponent nature underlies the extraordinary mechanical properties of spider dragline silk.</title>
        <authorList>
            <person name="Kono N."/>
            <person name="Nakamura H."/>
            <person name="Mori M."/>
            <person name="Yoshida Y."/>
            <person name="Ohtoshi R."/>
            <person name="Malay A.D."/>
            <person name="Moran D.A.P."/>
            <person name="Tomita M."/>
            <person name="Numata K."/>
            <person name="Arakawa K."/>
        </authorList>
    </citation>
    <scope>NUCLEOTIDE SEQUENCE</scope>
</reference>
<dbReference type="AlphaFoldDB" id="A0A8X6UME8"/>
<proteinExistence type="predicted"/>